<dbReference type="InterPro" id="IPR023168">
    <property type="entry name" value="GatB_Yqey_C_2"/>
</dbReference>
<evidence type="ECO:0000313" key="1">
    <source>
        <dbReference type="EMBL" id="CPR21441.1"/>
    </source>
</evidence>
<reference evidence="2" key="1">
    <citation type="submission" date="2015-02" db="EMBL/GenBank/DDBJ databases">
        <authorList>
            <person name="Chooi Y.-H."/>
        </authorList>
    </citation>
    <scope>NUCLEOTIDE SEQUENCE [LARGE SCALE GENOMIC DNA]</scope>
    <source>
        <strain evidence="2">strain Y</strain>
    </source>
</reference>
<dbReference type="GO" id="GO:0016884">
    <property type="term" value="F:carbon-nitrogen ligase activity, with glutamine as amido-N-donor"/>
    <property type="evidence" value="ECO:0007669"/>
    <property type="project" value="InterPro"/>
</dbReference>
<dbReference type="GO" id="GO:0016740">
    <property type="term" value="F:transferase activity"/>
    <property type="evidence" value="ECO:0007669"/>
    <property type="project" value="UniProtKB-KW"/>
</dbReference>
<dbReference type="SUPFAM" id="SSF89095">
    <property type="entry name" value="GatB/YqeY motif"/>
    <property type="match status" value="1"/>
</dbReference>
<evidence type="ECO:0000313" key="2">
    <source>
        <dbReference type="Proteomes" id="UP000033187"/>
    </source>
</evidence>
<dbReference type="PANTHER" id="PTHR28055">
    <property type="entry name" value="ALTERED INHERITANCE OF MITOCHONDRIA PROTEIN 41, MITOCHONDRIAL"/>
    <property type="match status" value="1"/>
</dbReference>
<organism evidence="1 2">
    <name type="scientific">Candidatus Filomicrobium marinum</name>
    <dbReference type="NCBI Taxonomy" id="1608628"/>
    <lineage>
        <taxon>Bacteria</taxon>
        <taxon>Pseudomonadati</taxon>
        <taxon>Pseudomonadota</taxon>
        <taxon>Alphaproteobacteria</taxon>
        <taxon>Hyphomicrobiales</taxon>
        <taxon>Hyphomicrobiaceae</taxon>
        <taxon>Filomicrobium</taxon>
    </lineage>
</organism>
<name>A0A0D6JI42_9HYPH</name>
<dbReference type="InterPro" id="IPR019004">
    <property type="entry name" value="YqeY/Aim41"/>
</dbReference>
<gene>
    <name evidence="1" type="primary">gatB</name>
    <name evidence="1" type="ORF">YBN1229_v1_3051</name>
</gene>
<proteinExistence type="predicted"/>
<dbReference type="RefSeq" id="WP_046478632.1">
    <property type="nucleotide sequence ID" value="NZ_LN829118.1"/>
</dbReference>
<dbReference type="Proteomes" id="UP000033187">
    <property type="component" value="Chromosome 1"/>
</dbReference>
<dbReference type="AlphaFoldDB" id="A0A0D6JI42"/>
<dbReference type="KEGG" id="fil:BN1229_v1_2864"/>
<keyword evidence="1" id="KW-0808">Transferase</keyword>
<dbReference type="KEGG" id="fiy:BN1229_v1_3051"/>
<sequence length="155" mass="17492">MRERINQAMKDAMKSGEKARVSTLRLINAAIKDRDIAARADEKGQTTGKDRADEQDILALLQKMIKQRREAADTYRQAGRIELAEKEEAEIPIIEEFLPQQMNETEMRAAVKTVMDEVGCSGLKDMGRTMGVLKERFAGQMDFGRASAMVKEELK</sequence>
<dbReference type="PANTHER" id="PTHR28055:SF1">
    <property type="entry name" value="ALTERED INHERITANCE OF MITOCHONDRIA PROTEIN 41, MITOCHONDRIAL"/>
    <property type="match status" value="1"/>
</dbReference>
<keyword evidence="1" id="KW-0436">Ligase</keyword>
<dbReference type="EC" id="6.3.5.-" evidence="1"/>
<dbReference type="Gene3D" id="1.10.1510.10">
    <property type="entry name" value="Uncharacterised protein YqeY/AIM41 PF09424, N-terminal domain"/>
    <property type="match status" value="1"/>
</dbReference>
<dbReference type="Pfam" id="PF09424">
    <property type="entry name" value="YqeY"/>
    <property type="match status" value="1"/>
</dbReference>
<dbReference type="InterPro" id="IPR003789">
    <property type="entry name" value="Asn/Gln_tRNA_amidoTrase-B-like"/>
</dbReference>
<dbReference type="Gene3D" id="1.10.10.410">
    <property type="match status" value="1"/>
</dbReference>
<dbReference type="EMBL" id="LN829119">
    <property type="protein sequence ID" value="CPR21441.1"/>
    <property type="molecule type" value="Genomic_DNA"/>
</dbReference>
<dbReference type="OrthoDB" id="9788127at2"/>
<dbReference type="InterPro" id="IPR042184">
    <property type="entry name" value="YqeY/Aim41_N"/>
</dbReference>
<keyword evidence="2" id="KW-1185">Reference proteome</keyword>
<accession>A0A0D6JI42</accession>
<protein>
    <submittedName>
        <fullName evidence="1">Aspartyl/glutamyl-tRNA(Asn/Gln) amidotransferase subunit B (Asp/Glu-ADT subunit B)</fullName>
        <ecNumber evidence="1">6.3.5.-</ecNumber>
    </submittedName>
</protein>